<dbReference type="Gene3D" id="3.40.50.2000">
    <property type="entry name" value="Glycogen Phosphorylase B"/>
    <property type="match status" value="2"/>
</dbReference>
<dbReference type="PANTHER" id="PTHR48050">
    <property type="entry name" value="STEROL 3-BETA-GLUCOSYLTRANSFERASE"/>
    <property type="match status" value="1"/>
</dbReference>
<dbReference type="HOGENOM" id="CLU_000537_8_0_0"/>
<dbReference type="CAZy" id="GT1">
    <property type="family name" value="Glycosyltransferase Family 1"/>
</dbReference>
<reference evidence="3" key="1">
    <citation type="submission" date="2006-10" db="EMBL/GenBank/DDBJ databases">
        <title>Complete sequence of Solibacter usitatus Ellin6076.</title>
        <authorList>
            <consortium name="US DOE Joint Genome Institute"/>
            <person name="Copeland A."/>
            <person name="Lucas S."/>
            <person name="Lapidus A."/>
            <person name="Barry K."/>
            <person name="Detter J.C."/>
            <person name="Glavina del Rio T."/>
            <person name="Hammon N."/>
            <person name="Israni S."/>
            <person name="Dalin E."/>
            <person name="Tice H."/>
            <person name="Pitluck S."/>
            <person name="Thompson L.S."/>
            <person name="Brettin T."/>
            <person name="Bruce D."/>
            <person name="Han C."/>
            <person name="Tapia R."/>
            <person name="Gilna P."/>
            <person name="Schmutz J."/>
            <person name="Larimer F."/>
            <person name="Land M."/>
            <person name="Hauser L."/>
            <person name="Kyrpides N."/>
            <person name="Mikhailova N."/>
            <person name="Janssen P.H."/>
            <person name="Kuske C.R."/>
            <person name="Richardson P."/>
        </authorList>
    </citation>
    <scope>NUCLEOTIDE SEQUENCE</scope>
    <source>
        <strain evidence="3">Ellin6076</strain>
    </source>
</reference>
<dbReference type="InterPro" id="IPR002213">
    <property type="entry name" value="UDP_glucos_trans"/>
</dbReference>
<dbReference type="SUPFAM" id="SSF53756">
    <property type="entry name" value="UDP-Glycosyltransferase/glycogen phosphorylase"/>
    <property type="match status" value="1"/>
</dbReference>
<evidence type="ECO:0000313" key="3">
    <source>
        <dbReference type="EMBL" id="ABJ87757.1"/>
    </source>
</evidence>
<dbReference type="Pfam" id="PF03033">
    <property type="entry name" value="Glyco_transf_28"/>
    <property type="match status" value="1"/>
</dbReference>
<evidence type="ECO:0000259" key="2">
    <source>
        <dbReference type="Pfam" id="PF06722"/>
    </source>
</evidence>
<feature type="domain" description="Glycosyltransferase family 28 N-terminal" evidence="1">
    <location>
        <begin position="10"/>
        <end position="130"/>
    </location>
</feature>
<dbReference type="eggNOG" id="COG1819">
    <property type="taxonomic scope" value="Bacteria"/>
</dbReference>
<dbReference type="InterPro" id="IPR004276">
    <property type="entry name" value="GlycoTrans_28_N"/>
</dbReference>
<feature type="domain" description="Erythromycin biosynthesis protein CIII-like C-terminal" evidence="2">
    <location>
        <begin position="305"/>
        <end position="402"/>
    </location>
</feature>
<sequence length="434" mass="47969">MSQPVCRKHIVIATIGSLGDLHPCLALGRELLNRGCRVTIATTPYYKTKVEGAGLCFRSMRPDWNPTDARLIRSCEDLRRGLEVLYRQMVLPELEHTYRDLISATEDADLLIAGELVYAAPLVAEKSGLPWVSLILSPFSFFSCTDHSFTVNLPVLFHLRKAGPAVYKAALGLGKLATRHWSNPVRRLRCKERLRRKCEPVFADKFSPHLVLALFSQWFAPKQRDWPEQTLQPGFLYQGDPPDAEAFRGVNEFLSAGPPPLVFTQGSAAVHNPRDFYDISVEVANRLGVRALLIGASATWEKNTDDVLAVPYVPYSHVFPKASVVIHQGGSGTTGEALRSGRPMLVVPYGWDQPDNAYRIERLGAGLHLPRSRYTVETATAAVTRLLDSPRFSAASATLASHIQGENAIGSALDAIHSLLLRNGRVCLPCEPER</sequence>
<proteinExistence type="predicted"/>
<dbReference type="OrthoDB" id="9805366at2"/>
<name>Q01RG3_SOLUE</name>
<dbReference type="GO" id="GO:0033072">
    <property type="term" value="P:vancomycin biosynthetic process"/>
    <property type="evidence" value="ECO:0007669"/>
    <property type="project" value="UniProtKB-ARBA"/>
</dbReference>
<dbReference type="GO" id="GO:0008194">
    <property type="term" value="F:UDP-glycosyltransferase activity"/>
    <property type="evidence" value="ECO:0007669"/>
    <property type="project" value="InterPro"/>
</dbReference>
<dbReference type="GO" id="GO:0016758">
    <property type="term" value="F:hexosyltransferase activity"/>
    <property type="evidence" value="ECO:0007669"/>
    <property type="project" value="InterPro"/>
</dbReference>
<dbReference type="STRING" id="234267.Acid_6840"/>
<dbReference type="Pfam" id="PF06722">
    <property type="entry name" value="EryCIII-like_C"/>
    <property type="match status" value="1"/>
</dbReference>
<dbReference type="KEGG" id="sus:Acid_6840"/>
<gene>
    <name evidence="3" type="ordered locus">Acid_6840</name>
</gene>
<evidence type="ECO:0000259" key="1">
    <source>
        <dbReference type="Pfam" id="PF03033"/>
    </source>
</evidence>
<dbReference type="AlphaFoldDB" id="Q01RG3"/>
<accession>Q01RG3</accession>
<dbReference type="InterPro" id="IPR010610">
    <property type="entry name" value="EryCIII-like_C"/>
</dbReference>
<dbReference type="InterPro" id="IPR050426">
    <property type="entry name" value="Glycosyltransferase_28"/>
</dbReference>
<organism evidence="3">
    <name type="scientific">Solibacter usitatus (strain Ellin6076)</name>
    <dbReference type="NCBI Taxonomy" id="234267"/>
    <lineage>
        <taxon>Bacteria</taxon>
        <taxon>Pseudomonadati</taxon>
        <taxon>Acidobacteriota</taxon>
        <taxon>Terriglobia</taxon>
        <taxon>Bryobacterales</taxon>
        <taxon>Solibacteraceae</taxon>
        <taxon>Candidatus Solibacter</taxon>
    </lineage>
</organism>
<dbReference type="CDD" id="cd03784">
    <property type="entry name" value="GT1_Gtf-like"/>
    <property type="match status" value="1"/>
</dbReference>
<dbReference type="PANTHER" id="PTHR48050:SF13">
    <property type="entry name" value="STEROL 3-BETA-GLUCOSYLTRANSFERASE UGT80A2"/>
    <property type="match status" value="1"/>
</dbReference>
<dbReference type="InParanoid" id="Q01RG3"/>
<protein>
    <submittedName>
        <fullName evidence="3">Glycosyl transferase, family 28</fullName>
    </submittedName>
</protein>
<keyword evidence="3" id="KW-0808">Transferase</keyword>
<dbReference type="GO" id="GO:0005975">
    <property type="term" value="P:carbohydrate metabolic process"/>
    <property type="evidence" value="ECO:0007669"/>
    <property type="project" value="InterPro"/>
</dbReference>
<dbReference type="EMBL" id="CP000473">
    <property type="protein sequence ID" value="ABJ87757.1"/>
    <property type="molecule type" value="Genomic_DNA"/>
</dbReference>